<dbReference type="PROSITE" id="PS51094">
    <property type="entry name" value="PTS_EIIA_TYPE_2"/>
    <property type="match status" value="1"/>
</dbReference>
<evidence type="ECO:0000313" key="13">
    <source>
        <dbReference type="Proteomes" id="UP000262901"/>
    </source>
</evidence>
<evidence type="ECO:0000259" key="8">
    <source>
        <dbReference type="PROSITE" id="PS51372"/>
    </source>
</evidence>
<reference evidence="9" key="4">
    <citation type="journal article" date="2019" name="Int. J. Syst. Evol. Microbiol.">
        <title>Streptococcus chenjunshii sp. nov. isolated from feces of Tibetan antelopes.</title>
        <authorList>
            <person name="Tian Z."/>
            <person name="Lu S."/>
            <person name="Jin D."/>
            <person name="Yang J."/>
            <person name="Pu J."/>
            <person name="Lai X.H."/>
            <person name="Bai X.N."/>
            <person name="Wu X.M."/>
            <person name="Li J."/>
            <person name="Wang S."/>
            <person name="Xu J."/>
        </authorList>
    </citation>
    <scope>NUCLEOTIDE SEQUENCE</scope>
    <source>
        <strain evidence="9">Z15</strain>
    </source>
</reference>
<dbReference type="InterPro" id="IPR016152">
    <property type="entry name" value="PTrfase/Anion_transptr"/>
</dbReference>
<name>A0A372KJH8_9STRE</name>
<feature type="domain" description="PTS EIIB type-2" evidence="7">
    <location>
        <begin position="399"/>
        <end position="488"/>
    </location>
</feature>
<evidence type="ECO:0000256" key="2">
    <source>
        <dbReference type="ARBA" id="ARBA00022737"/>
    </source>
</evidence>
<evidence type="ECO:0000313" key="12">
    <source>
        <dbReference type="Proteomes" id="UP000246115"/>
    </source>
</evidence>
<proteinExistence type="predicted"/>
<dbReference type="InterPro" id="IPR003501">
    <property type="entry name" value="PTS_EIIB_2/3"/>
</dbReference>
<keyword evidence="14" id="KW-1185">Reference proteome</keyword>
<accession>A0A346NFH4</accession>
<dbReference type="SUPFAM" id="SSF46785">
    <property type="entry name" value="Winged helix' DNA-binding domain"/>
    <property type="match status" value="1"/>
</dbReference>
<evidence type="ECO:0000256" key="5">
    <source>
        <dbReference type="ARBA" id="ARBA00023163"/>
    </source>
</evidence>
<dbReference type="KEGG" id="schj:DDV21_009395"/>
<keyword evidence="2" id="KW-0677">Repeat</keyword>
<evidence type="ECO:0000259" key="6">
    <source>
        <dbReference type="PROSITE" id="PS51094"/>
    </source>
</evidence>
<dbReference type="PANTHER" id="PTHR30185">
    <property type="entry name" value="CRYPTIC BETA-GLUCOSIDE BGL OPERON ANTITERMINATOR"/>
    <property type="match status" value="1"/>
</dbReference>
<reference evidence="10 14" key="1">
    <citation type="submission" date="2018-08" db="EMBL/GenBank/DDBJ databases">
        <title>Draft genome of Streptococcus sp .nov. Z2.</title>
        <authorList>
            <person name="Tian Z."/>
        </authorList>
    </citation>
    <scope>NUCLEOTIDE SEQUENCE [LARGE SCALE GENOMIC DNA]</scope>
    <source>
        <strain evidence="10 14">Z2</strain>
    </source>
</reference>
<dbReference type="PROSITE" id="PS51099">
    <property type="entry name" value="PTS_EIIB_TYPE_2"/>
    <property type="match status" value="1"/>
</dbReference>
<dbReference type="PANTHER" id="PTHR30185:SF18">
    <property type="entry name" value="TRANSCRIPTIONAL REGULATOR MTLR"/>
    <property type="match status" value="1"/>
</dbReference>
<protein>
    <submittedName>
        <fullName evidence="11">Transcription antiterminator</fullName>
    </submittedName>
</protein>
<evidence type="ECO:0000256" key="1">
    <source>
        <dbReference type="ARBA" id="ARBA00022679"/>
    </source>
</evidence>
<evidence type="ECO:0000313" key="11">
    <source>
        <dbReference type="EMBL" id="RFU52410.1"/>
    </source>
</evidence>
<reference evidence="12" key="3">
    <citation type="submission" date="2018-08" db="EMBL/GenBank/DDBJ databases">
        <title>Streptococcus chenjunshii sp. nov., isolated from stools sample of the Tibetan antelope in the Qinghai-Tibet plateau, China.</title>
        <authorList>
            <person name="Tian Z."/>
        </authorList>
    </citation>
    <scope>NUCLEOTIDE SEQUENCE [LARGE SCALE GENOMIC DNA]</scope>
    <source>
        <strain evidence="12">Z15</strain>
    </source>
</reference>
<evidence type="ECO:0000256" key="3">
    <source>
        <dbReference type="ARBA" id="ARBA00023015"/>
    </source>
</evidence>
<dbReference type="SUPFAM" id="SSF63520">
    <property type="entry name" value="PTS-regulatory domain, PRD"/>
    <property type="match status" value="1"/>
</dbReference>
<dbReference type="Gene3D" id="1.10.1790.10">
    <property type="entry name" value="PRD domain"/>
    <property type="match status" value="1"/>
</dbReference>
<dbReference type="InterPro" id="IPR013011">
    <property type="entry name" value="PTS_EIIB_2"/>
</dbReference>
<dbReference type="Proteomes" id="UP000262901">
    <property type="component" value="Unassembled WGS sequence"/>
</dbReference>
<evidence type="ECO:0000313" key="9">
    <source>
        <dbReference type="EMBL" id="AXQ79769.1"/>
    </source>
</evidence>
<dbReference type="InterPro" id="IPR036388">
    <property type="entry name" value="WH-like_DNA-bd_sf"/>
</dbReference>
<dbReference type="PROSITE" id="PS51372">
    <property type="entry name" value="PRD_2"/>
    <property type="match status" value="1"/>
</dbReference>
<dbReference type="Gene3D" id="3.40.50.2300">
    <property type="match status" value="1"/>
</dbReference>
<dbReference type="Proteomes" id="UP000246115">
    <property type="component" value="Chromosome"/>
</dbReference>
<dbReference type="Pfam" id="PF00874">
    <property type="entry name" value="PRD"/>
    <property type="match status" value="1"/>
</dbReference>
<feature type="domain" description="PTS EIIA type-2" evidence="6">
    <location>
        <begin position="500"/>
        <end position="639"/>
    </location>
</feature>
<reference evidence="11 13" key="2">
    <citation type="submission" date="2018-08" db="EMBL/GenBank/DDBJ databases">
        <title>Draft genome of Streptococcus sp. nov. Z1.</title>
        <authorList>
            <person name="Tian Z."/>
        </authorList>
    </citation>
    <scope>NUCLEOTIDE SEQUENCE [LARGE SCALE GENOMIC DNA]</scope>
    <source>
        <strain evidence="11">Z1</strain>
        <strain evidence="13">Z1(2018)</strain>
    </source>
</reference>
<dbReference type="Proteomes" id="UP000264056">
    <property type="component" value="Unassembled WGS sequence"/>
</dbReference>
<keyword evidence="3" id="KW-0805">Transcription regulation</keyword>
<dbReference type="EMBL" id="QVQZ01000036">
    <property type="protein sequence ID" value="RFU52410.1"/>
    <property type="molecule type" value="Genomic_DNA"/>
</dbReference>
<gene>
    <name evidence="9" type="ORF">DDV21_009395</name>
    <name evidence="10" type="ORF">DDV22_08050</name>
    <name evidence="11" type="ORF">DDV23_09885</name>
</gene>
<evidence type="ECO:0000256" key="4">
    <source>
        <dbReference type="ARBA" id="ARBA00023159"/>
    </source>
</evidence>
<sequence>MLTQRQKQVLDILESRSDFITAAQLAKVCGVSQRTVFSDLEKIEKHIQQSGQYFERRRGVGIAIRNLKEPLSVKETSLELDISDIVTRRTEIMRKLLFDEERVSFSSLSEEFFVSKTSITRDFEVIMKILNVNSNIKLQKDSHGTQIVGSENDIQKAYLQFNRYIISNSDLYLNDSVQKKILCLEKYYGKKVVKVATSILYSYVRENINAISDYYVQNVLSIFIILLYRLLNGHHLQADQDYILDNQTSFYRESAVKLLHKASLRLQFSYSNADVRYLSKQLISNRFEKINTDLVNKDLVSEIIEQISHALNVNFDQDRQLVQQLSQHISAMIYRLKSKNTIENPFTEQVKIEFSLTFNTIWLVLSRYEDQIGISFNEDEIAFLTIYFQAAFERVKMTKKILIVCEMGIATSELLLNRIKNNIPSFDSIEISSVEELAHLDLADFDLIISTVDIDIAAEHVVRVSPFLTQKDIEAIKEAGYIPSGIAQSAAPPSLAYLKKRLSDRLIFVDTSFSSKKEVLDQIGQRMLQADIVTESFIDNLHQREKIGGTDLPQGVAVPHGYPQNVNETYVVVIKNQKKIKWQRYYVDLIFIICIASKDTGETRGLLADIYHLIDEPELLKKIRFSKTVKELYQAVGGE</sequence>
<dbReference type="Pfam" id="PF02302">
    <property type="entry name" value="PTS_IIB"/>
    <property type="match status" value="1"/>
</dbReference>
<dbReference type="Pfam" id="PF05043">
    <property type="entry name" value="Mga"/>
    <property type="match status" value="1"/>
</dbReference>
<keyword evidence="5" id="KW-0804">Transcription</keyword>
<dbReference type="OrthoDB" id="3239954at2"/>
<dbReference type="InterPro" id="IPR002178">
    <property type="entry name" value="PTS_EIIA_type-2_dom"/>
</dbReference>
<dbReference type="Gene3D" id="1.10.10.10">
    <property type="entry name" value="Winged helix-like DNA-binding domain superfamily/Winged helix DNA-binding domain"/>
    <property type="match status" value="1"/>
</dbReference>
<evidence type="ECO:0000313" key="10">
    <source>
        <dbReference type="EMBL" id="RFU50568.1"/>
    </source>
</evidence>
<dbReference type="CDD" id="cd00211">
    <property type="entry name" value="PTS_IIA_fru"/>
    <property type="match status" value="1"/>
</dbReference>
<dbReference type="InterPro" id="IPR013196">
    <property type="entry name" value="HTH_11"/>
</dbReference>
<dbReference type="GO" id="GO:0009401">
    <property type="term" value="P:phosphoenolpyruvate-dependent sugar phosphotransferase system"/>
    <property type="evidence" value="ECO:0007669"/>
    <property type="project" value="InterPro"/>
</dbReference>
<evidence type="ECO:0000313" key="14">
    <source>
        <dbReference type="Proteomes" id="UP000264056"/>
    </source>
</evidence>
<keyword evidence="4" id="KW-0010">Activator</keyword>
<dbReference type="GO" id="GO:0006355">
    <property type="term" value="P:regulation of DNA-templated transcription"/>
    <property type="evidence" value="ECO:0007669"/>
    <property type="project" value="InterPro"/>
</dbReference>
<dbReference type="InterPro" id="IPR007737">
    <property type="entry name" value="Mga_HTH"/>
</dbReference>
<dbReference type="InterPro" id="IPR050661">
    <property type="entry name" value="BglG_antiterminators"/>
</dbReference>
<accession>A0A372KJH8</accession>
<dbReference type="EMBL" id="CP031733">
    <property type="protein sequence ID" value="AXQ79769.1"/>
    <property type="molecule type" value="Genomic_DNA"/>
</dbReference>
<dbReference type="GO" id="GO:0008982">
    <property type="term" value="F:protein-N(PI)-phosphohistidine-sugar phosphotransferase activity"/>
    <property type="evidence" value="ECO:0007669"/>
    <property type="project" value="InterPro"/>
</dbReference>
<organism evidence="11 13">
    <name type="scientific">Streptococcus chenjunshii</name>
    <dbReference type="NCBI Taxonomy" id="2173853"/>
    <lineage>
        <taxon>Bacteria</taxon>
        <taxon>Bacillati</taxon>
        <taxon>Bacillota</taxon>
        <taxon>Bacilli</taxon>
        <taxon>Lactobacillales</taxon>
        <taxon>Streptococcaceae</taxon>
        <taxon>Streptococcus</taxon>
    </lineage>
</organism>
<dbReference type="InterPro" id="IPR036095">
    <property type="entry name" value="PTS_EIIB-like_sf"/>
</dbReference>
<dbReference type="InterPro" id="IPR011608">
    <property type="entry name" value="PRD"/>
</dbReference>
<dbReference type="AlphaFoldDB" id="A0A372KJH8"/>
<dbReference type="Pfam" id="PF08279">
    <property type="entry name" value="HTH_11"/>
    <property type="match status" value="1"/>
</dbReference>
<dbReference type="EMBL" id="QVQY01000023">
    <property type="protein sequence ID" value="RFU50568.1"/>
    <property type="molecule type" value="Genomic_DNA"/>
</dbReference>
<keyword evidence="1" id="KW-0808">Transferase</keyword>
<evidence type="ECO:0000259" key="7">
    <source>
        <dbReference type="PROSITE" id="PS51099"/>
    </source>
</evidence>
<dbReference type="Pfam" id="PF00359">
    <property type="entry name" value="PTS_EIIA_2"/>
    <property type="match status" value="1"/>
</dbReference>
<dbReference type="Gene3D" id="3.40.930.10">
    <property type="entry name" value="Mannitol-specific EII, Chain A"/>
    <property type="match status" value="1"/>
</dbReference>
<dbReference type="InterPro" id="IPR036634">
    <property type="entry name" value="PRD_sf"/>
</dbReference>
<feature type="domain" description="PRD" evidence="8">
    <location>
        <begin position="291"/>
        <end position="398"/>
    </location>
</feature>
<dbReference type="SUPFAM" id="SSF55804">
    <property type="entry name" value="Phoshotransferase/anion transport protein"/>
    <property type="match status" value="1"/>
</dbReference>
<dbReference type="InterPro" id="IPR036390">
    <property type="entry name" value="WH_DNA-bd_sf"/>
</dbReference>
<dbReference type="CDD" id="cd05568">
    <property type="entry name" value="PTS_IIB_bgl_like"/>
    <property type="match status" value="1"/>
</dbReference>
<dbReference type="SUPFAM" id="SSF52794">
    <property type="entry name" value="PTS system IIB component-like"/>
    <property type="match status" value="1"/>
</dbReference>